<dbReference type="Pfam" id="PF13443">
    <property type="entry name" value="HTH_26"/>
    <property type="match status" value="1"/>
</dbReference>
<organism evidence="2 3">
    <name type="scientific">Seongchinamella unica</name>
    <dbReference type="NCBI Taxonomy" id="2547392"/>
    <lineage>
        <taxon>Bacteria</taxon>
        <taxon>Pseudomonadati</taxon>
        <taxon>Pseudomonadota</taxon>
        <taxon>Gammaproteobacteria</taxon>
        <taxon>Cellvibrionales</taxon>
        <taxon>Halieaceae</taxon>
        <taxon>Seongchinamella</taxon>
    </lineage>
</organism>
<dbReference type="InterPro" id="IPR001387">
    <property type="entry name" value="Cro/C1-type_HTH"/>
</dbReference>
<feature type="domain" description="HTH cro/C1-type" evidence="1">
    <location>
        <begin position="11"/>
        <end position="64"/>
    </location>
</feature>
<dbReference type="GO" id="GO:0003677">
    <property type="term" value="F:DNA binding"/>
    <property type="evidence" value="ECO:0007669"/>
    <property type="project" value="InterPro"/>
</dbReference>
<comment type="caution">
    <text evidence="2">The sequence shown here is derived from an EMBL/GenBank/DDBJ whole genome shotgun (WGS) entry which is preliminary data.</text>
</comment>
<keyword evidence="3" id="KW-1185">Reference proteome</keyword>
<dbReference type="Proteomes" id="UP000295554">
    <property type="component" value="Unassembled WGS sequence"/>
</dbReference>
<dbReference type="OrthoDB" id="5298444at2"/>
<dbReference type="CDD" id="cd00093">
    <property type="entry name" value="HTH_XRE"/>
    <property type="match status" value="1"/>
</dbReference>
<reference evidence="2 3" key="1">
    <citation type="submission" date="2019-03" db="EMBL/GenBank/DDBJ databases">
        <title>Seongchinamella monodicae gen. nov., sp. nov., a novel member of the Gammaproteobacteria isolated from a tidal mudflat of beach.</title>
        <authorList>
            <person name="Yang H.G."/>
            <person name="Kang J.W."/>
            <person name="Lee S.D."/>
        </authorList>
    </citation>
    <scope>NUCLEOTIDE SEQUENCE [LARGE SCALE GENOMIC DNA]</scope>
    <source>
        <strain evidence="2 3">GH4-78</strain>
    </source>
</reference>
<proteinExistence type="predicted"/>
<dbReference type="Gene3D" id="1.10.260.40">
    <property type="entry name" value="lambda repressor-like DNA-binding domains"/>
    <property type="match status" value="1"/>
</dbReference>
<evidence type="ECO:0000259" key="1">
    <source>
        <dbReference type="PROSITE" id="PS50943"/>
    </source>
</evidence>
<evidence type="ECO:0000313" key="2">
    <source>
        <dbReference type="EMBL" id="TDG11895.1"/>
    </source>
</evidence>
<accession>A0A4R5LNJ9</accession>
<dbReference type="InterPro" id="IPR010982">
    <property type="entry name" value="Lambda_DNA-bd_dom_sf"/>
</dbReference>
<dbReference type="PROSITE" id="PS50943">
    <property type="entry name" value="HTH_CROC1"/>
    <property type="match status" value="1"/>
</dbReference>
<gene>
    <name evidence="2" type="ORF">E2F43_16140</name>
</gene>
<dbReference type="EMBL" id="SMSE01000004">
    <property type="protein sequence ID" value="TDG11895.1"/>
    <property type="molecule type" value="Genomic_DNA"/>
</dbReference>
<name>A0A4R5LNJ9_9GAMM</name>
<dbReference type="AlphaFoldDB" id="A0A4R5LNJ9"/>
<dbReference type="RefSeq" id="WP_133214582.1">
    <property type="nucleotide sequence ID" value="NZ_SMSE01000004.1"/>
</dbReference>
<dbReference type="SUPFAM" id="SSF47413">
    <property type="entry name" value="lambda repressor-like DNA-binding domains"/>
    <property type="match status" value="1"/>
</dbReference>
<dbReference type="SMART" id="SM00530">
    <property type="entry name" value="HTH_XRE"/>
    <property type="match status" value="1"/>
</dbReference>
<protein>
    <submittedName>
        <fullName evidence="2">XRE family transcriptional regulator</fullName>
    </submittedName>
</protein>
<sequence>MSQVAALLNTLKRELKASGITYANVADRLGLSESSVKRMFSESKLSLDRLEALCQIAGLDISDLVRKMASERKRINRLTQEQEREVAADPKLLLVAICVLNAWTFEEIIATYTLSEHEVIQLLARLDRLRLIDLQPLNRFRLTVGSDFQWIPNGPIQRFFSRDVQPRFMRSSFTGPGEKFEFRSGMLSRASNATMLKKLDRLLAEFNELHQEDSGLPLEERFGSSLLIAFRPWEFSVFRDLRRDPQEKIF</sequence>
<evidence type="ECO:0000313" key="3">
    <source>
        <dbReference type="Proteomes" id="UP000295554"/>
    </source>
</evidence>